<dbReference type="AlphaFoldDB" id="A0A816N6G7"/>
<reference evidence="4" key="1">
    <citation type="submission" date="2021-02" db="EMBL/GenBank/DDBJ databases">
        <authorList>
            <person name="Nowell W R."/>
        </authorList>
    </citation>
    <scope>NUCLEOTIDE SEQUENCE</scope>
</reference>
<dbReference type="Proteomes" id="UP000663824">
    <property type="component" value="Unassembled WGS sequence"/>
</dbReference>
<dbReference type="Gene3D" id="3.40.50.10140">
    <property type="entry name" value="Toll/interleukin-1 receptor homology (TIR) domain"/>
    <property type="match status" value="1"/>
</dbReference>
<dbReference type="EMBL" id="CAJNRE010000039">
    <property type="protein sequence ID" value="CAF1908511.1"/>
    <property type="molecule type" value="Genomic_DNA"/>
</dbReference>
<feature type="region of interest" description="Disordered" evidence="1">
    <location>
        <begin position="64"/>
        <end position="86"/>
    </location>
</feature>
<organism evidence="4 5">
    <name type="scientific">Rotaria magnacalcarata</name>
    <dbReference type="NCBI Taxonomy" id="392030"/>
    <lineage>
        <taxon>Eukaryota</taxon>
        <taxon>Metazoa</taxon>
        <taxon>Spiralia</taxon>
        <taxon>Gnathifera</taxon>
        <taxon>Rotifera</taxon>
        <taxon>Eurotatoria</taxon>
        <taxon>Bdelloidea</taxon>
        <taxon>Philodinida</taxon>
        <taxon>Philodinidae</taxon>
        <taxon>Rotaria</taxon>
    </lineage>
</organism>
<dbReference type="SUPFAM" id="SSF52200">
    <property type="entry name" value="Toll/Interleukin receptor TIR domain"/>
    <property type="match status" value="1"/>
</dbReference>
<dbReference type="SUPFAM" id="SSF47769">
    <property type="entry name" value="SAM/Pointed domain"/>
    <property type="match status" value="1"/>
</dbReference>
<comment type="caution">
    <text evidence="4">The sequence shown here is derived from an EMBL/GenBank/DDBJ whole genome shotgun (WGS) entry which is preliminary data.</text>
</comment>
<proteinExistence type="predicted"/>
<gene>
    <name evidence="3" type="ORF">MBJ925_LOCUS606</name>
    <name evidence="4" type="ORF">WKI299_LOCUS6562</name>
</gene>
<dbReference type="Pfam" id="PF13676">
    <property type="entry name" value="TIR_2"/>
    <property type="match status" value="1"/>
</dbReference>
<dbReference type="PANTHER" id="PTHR46270:SF2">
    <property type="entry name" value="TIR DOMAIN-CONTAINING PROTEIN"/>
    <property type="match status" value="1"/>
</dbReference>
<protein>
    <recommendedName>
        <fullName evidence="2">TIR domain-containing protein</fullName>
    </recommendedName>
</protein>
<dbReference type="Proteomes" id="UP000663856">
    <property type="component" value="Unassembled WGS sequence"/>
</dbReference>
<evidence type="ECO:0000313" key="5">
    <source>
        <dbReference type="Proteomes" id="UP000663856"/>
    </source>
</evidence>
<dbReference type="InterPro" id="IPR035897">
    <property type="entry name" value="Toll_tir_struct_dom_sf"/>
</dbReference>
<evidence type="ECO:0000256" key="1">
    <source>
        <dbReference type="SAM" id="MobiDB-lite"/>
    </source>
</evidence>
<name>A0A816N6G7_9BILA</name>
<dbReference type="InterPro" id="IPR000157">
    <property type="entry name" value="TIR_dom"/>
</dbReference>
<dbReference type="InterPro" id="IPR013761">
    <property type="entry name" value="SAM/pointed_sf"/>
</dbReference>
<dbReference type="GO" id="GO:0007165">
    <property type="term" value="P:signal transduction"/>
    <property type="evidence" value="ECO:0007669"/>
    <property type="project" value="InterPro"/>
</dbReference>
<evidence type="ECO:0000313" key="4">
    <source>
        <dbReference type="EMBL" id="CAF2030835.1"/>
    </source>
</evidence>
<dbReference type="PANTHER" id="PTHR46270">
    <property type="entry name" value="ARMADILLO-TYPE FOLD-RELATED"/>
    <property type="match status" value="1"/>
</dbReference>
<sequence length="441" mass="50495">MDDTDIERLYFTTPLLTPHLSDSNASDYFDLDCSYSSRDHQQRMANIAKDLQEVADLCLQLDDNNESESDVQDQQPTEAADANEITSNIQTTTINTIDNSLHPQPSTEHDGDSFTIVQENNPCEESFSSVMSDTELIPIEEPFKRPVLNYSRSLCLAYTDAKDETSINKETLTTTSDISLEFTEIVTKDKNDIGHILISYNHSTAIICSKIAKRLKNLNYNVWIDRDNISGDIFTSMASAVENCFVILMAVNEPYYQSRYCRLEAEYSVERNKASIPMLMQAIMKSRGWLGIINGSKLQIDFSTISFDEAFNLLVREVEAVRLSLGADENFQNVATPINNQLRTTMDNSWFHSQNVQDWSTNDVIEWLNREKLDVFENALRNFTGKTLWQLYKIKLNSPTDYYRMIESLLFPTIPLRLFHNLTFDSALESIFSSIPQAMRR</sequence>
<accession>A0A816N6G7</accession>
<feature type="domain" description="TIR" evidence="2">
    <location>
        <begin position="196"/>
        <end position="314"/>
    </location>
</feature>
<evidence type="ECO:0000259" key="2">
    <source>
        <dbReference type="Pfam" id="PF13676"/>
    </source>
</evidence>
<dbReference type="EMBL" id="CAJNRF010001913">
    <property type="protein sequence ID" value="CAF2030835.1"/>
    <property type="molecule type" value="Genomic_DNA"/>
</dbReference>
<evidence type="ECO:0000313" key="3">
    <source>
        <dbReference type="EMBL" id="CAF1908511.1"/>
    </source>
</evidence>
<dbReference type="Gene3D" id="1.10.150.50">
    <property type="entry name" value="Transcription Factor, Ets-1"/>
    <property type="match status" value="1"/>
</dbReference>